<keyword evidence="6" id="KW-0677">Repeat</keyword>
<dbReference type="InterPro" id="IPR000152">
    <property type="entry name" value="EGF-type_Asp/Asn_hydroxyl_site"/>
</dbReference>
<dbReference type="KEGG" id="bfo:118431782"/>
<dbReference type="InterPro" id="IPR026823">
    <property type="entry name" value="cEGF"/>
</dbReference>
<dbReference type="GO" id="GO:0005509">
    <property type="term" value="F:calcium ion binding"/>
    <property type="evidence" value="ECO:0007669"/>
    <property type="project" value="InterPro"/>
</dbReference>
<dbReference type="PROSITE" id="PS01186">
    <property type="entry name" value="EGF_2"/>
    <property type="match status" value="2"/>
</dbReference>
<dbReference type="Proteomes" id="UP000001554">
    <property type="component" value="Chromosome 15"/>
</dbReference>
<dbReference type="InterPro" id="IPR000742">
    <property type="entry name" value="EGF"/>
</dbReference>
<dbReference type="FunFam" id="2.10.25.10:FF:000038">
    <property type="entry name" value="Fibrillin 2"/>
    <property type="match status" value="2"/>
</dbReference>
<evidence type="ECO:0000256" key="3">
    <source>
        <dbReference type="ARBA" id="ARBA00022530"/>
    </source>
</evidence>
<evidence type="ECO:0000256" key="7">
    <source>
        <dbReference type="ARBA" id="ARBA00023157"/>
    </source>
</evidence>
<dbReference type="SUPFAM" id="SSF57184">
    <property type="entry name" value="Growth factor receptor domain"/>
    <property type="match status" value="1"/>
</dbReference>
<evidence type="ECO:0000256" key="6">
    <source>
        <dbReference type="ARBA" id="ARBA00022737"/>
    </source>
</evidence>
<sequence length="249" mass="27068">MSDEGLYECYYTGRYSDSKQGIMRLVVRGCPTAYFGDSCISRCAQDTCQNKIVCGPDPLSCRCIAVFSGSFCDTLTDLDECSLGTDDCDQVCENVVGSFTCSCWDGYAMDGGTCVDVDECSLGIDNCEHTCHNHVGNYTCSCNEGYFLSSNGWNCTEPLTCIVISATQQAPVETFLCSAHQREEHFAKNHEISLAVEGVIGEIETISWTVNGINATSSLNLTEGVYTVQATAVNEFSELSTNMTLRVVD</sequence>
<dbReference type="PANTHER" id="PTHR24050:SF27">
    <property type="entry name" value="FIBRILLIN-1"/>
    <property type="match status" value="1"/>
</dbReference>
<dbReference type="PROSITE" id="PS00010">
    <property type="entry name" value="ASX_HYDROXYL"/>
    <property type="match status" value="2"/>
</dbReference>
<keyword evidence="7" id="KW-1015">Disulfide bond</keyword>
<comment type="caution">
    <text evidence="8">Lacks conserved residue(s) required for the propagation of feature annotation.</text>
</comment>
<dbReference type="RefSeq" id="XP_035699006.1">
    <property type="nucleotide sequence ID" value="XM_035843113.1"/>
</dbReference>
<dbReference type="InterPro" id="IPR001881">
    <property type="entry name" value="EGF-like_Ca-bd_dom"/>
</dbReference>
<gene>
    <name evidence="11" type="primary">LOC118431782</name>
</gene>
<keyword evidence="10" id="KW-1185">Reference proteome</keyword>
<dbReference type="InterPro" id="IPR009030">
    <property type="entry name" value="Growth_fac_rcpt_cys_sf"/>
</dbReference>
<dbReference type="OrthoDB" id="6229058at2759"/>
<feature type="domain" description="EGF-like" evidence="9">
    <location>
        <begin position="116"/>
        <end position="156"/>
    </location>
</feature>
<dbReference type="GeneID" id="118431782"/>
<proteinExistence type="inferred from homology"/>
<dbReference type="InterPro" id="IPR018097">
    <property type="entry name" value="EGF_Ca-bd_CS"/>
</dbReference>
<accession>A0A9J7NC43</accession>
<comment type="subcellular location">
    <subcellularLocation>
        <location evidence="1">Secreted</location>
        <location evidence="1">Extracellular space</location>
        <location evidence="1">Extracellular matrix</location>
    </subcellularLocation>
</comment>
<name>A0A9J7NC43_BRAFL</name>
<keyword evidence="3" id="KW-0964">Secreted</keyword>
<evidence type="ECO:0000256" key="4">
    <source>
        <dbReference type="ARBA" id="ARBA00022536"/>
    </source>
</evidence>
<dbReference type="Pfam" id="PF12662">
    <property type="entry name" value="cEGF"/>
    <property type="match status" value="1"/>
</dbReference>
<evidence type="ECO:0000256" key="1">
    <source>
        <dbReference type="ARBA" id="ARBA00004498"/>
    </source>
</evidence>
<dbReference type="Gene3D" id="2.10.25.10">
    <property type="entry name" value="Laminin"/>
    <property type="match status" value="2"/>
</dbReference>
<reference evidence="11" key="2">
    <citation type="submission" date="2025-08" db="UniProtKB">
        <authorList>
            <consortium name="RefSeq"/>
        </authorList>
    </citation>
    <scope>IDENTIFICATION</scope>
    <source>
        <strain evidence="11">S238N-H82</strain>
        <tissue evidence="11">Testes</tissue>
    </source>
</reference>
<dbReference type="AlphaFoldDB" id="A0A9J7NC43"/>
<dbReference type="Gene3D" id="2.60.40.10">
    <property type="entry name" value="Immunoglobulins"/>
    <property type="match status" value="1"/>
</dbReference>
<evidence type="ECO:0000313" key="11">
    <source>
        <dbReference type="RefSeq" id="XP_035699006.1"/>
    </source>
</evidence>
<keyword evidence="4 8" id="KW-0245">EGF-like domain</keyword>
<evidence type="ECO:0000313" key="10">
    <source>
        <dbReference type="Proteomes" id="UP000001554"/>
    </source>
</evidence>
<dbReference type="PROSITE" id="PS50026">
    <property type="entry name" value="EGF_3"/>
    <property type="match status" value="1"/>
</dbReference>
<organism evidence="10 11">
    <name type="scientific">Branchiostoma floridae</name>
    <name type="common">Florida lancelet</name>
    <name type="synonym">Amphioxus</name>
    <dbReference type="NCBI Taxonomy" id="7739"/>
    <lineage>
        <taxon>Eukaryota</taxon>
        <taxon>Metazoa</taxon>
        <taxon>Chordata</taxon>
        <taxon>Cephalochordata</taxon>
        <taxon>Leptocardii</taxon>
        <taxon>Amphioxiformes</taxon>
        <taxon>Branchiostomatidae</taxon>
        <taxon>Branchiostoma</taxon>
    </lineage>
</organism>
<reference evidence="10" key="1">
    <citation type="journal article" date="2020" name="Nat. Ecol. Evol.">
        <title>Deeply conserved synteny resolves early events in vertebrate evolution.</title>
        <authorList>
            <person name="Simakov O."/>
            <person name="Marletaz F."/>
            <person name="Yue J.X."/>
            <person name="O'Connell B."/>
            <person name="Jenkins J."/>
            <person name="Brandt A."/>
            <person name="Calef R."/>
            <person name="Tung C.H."/>
            <person name="Huang T.K."/>
            <person name="Schmutz J."/>
            <person name="Satoh N."/>
            <person name="Yu J.K."/>
            <person name="Putnam N.H."/>
            <person name="Green R.E."/>
            <person name="Rokhsar D.S."/>
        </authorList>
    </citation>
    <scope>NUCLEOTIDE SEQUENCE [LARGE SCALE GENOMIC DNA]</scope>
    <source>
        <strain evidence="10">S238N-H82</strain>
    </source>
</reference>
<dbReference type="PANTHER" id="PTHR24050">
    <property type="entry name" value="PA14 DOMAIN-CONTAINING PROTEIN"/>
    <property type="match status" value="1"/>
</dbReference>
<protein>
    <submittedName>
        <fullName evidence="11">Fibulin-2-like</fullName>
    </submittedName>
</protein>
<evidence type="ECO:0000256" key="8">
    <source>
        <dbReference type="PROSITE-ProRule" id="PRU00076"/>
    </source>
</evidence>
<keyword evidence="5" id="KW-0732">Signal</keyword>
<evidence type="ECO:0000256" key="5">
    <source>
        <dbReference type="ARBA" id="ARBA00022729"/>
    </source>
</evidence>
<evidence type="ECO:0000259" key="9">
    <source>
        <dbReference type="PROSITE" id="PS50026"/>
    </source>
</evidence>
<dbReference type="PROSITE" id="PS01187">
    <property type="entry name" value="EGF_CA"/>
    <property type="match status" value="1"/>
</dbReference>
<dbReference type="InterPro" id="IPR052235">
    <property type="entry name" value="Nephronectin_domain"/>
</dbReference>
<dbReference type="SMART" id="SM00181">
    <property type="entry name" value="EGF"/>
    <property type="match status" value="2"/>
</dbReference>
<keyword evidence="3" id="KW-0272">Extracellular matrix</keyword>
<dbReference type="SMART" id="SM00179">
    <property type="entry name" value="EGF_CA"/>
    <property type="match status" value="2"/>
</dbReference>
<dbReference type="InterPro" id="IPR013783">
    <property type="entry name" value="Ig-like_fold"/>
</dbReference>
<evidence type="ECO:0000256" key="2">
    <source>
        <dbReference type="ARBA" id="ARBA00006127"/>
    </source>
</evidence>
<comment type="similarity">
    <text evidence="2">Belongs to the fibulin family.</text>
</comment>